<evidence type="ECO:0000313" key="7">
    <source>
        <dbReference type="Proteomes" id="UP000199647"/>
    </source>
</evidence>
<name>A0A1H9LTI5_9HYPH</name>
<dbReference type="STRING" id="1855383.SAMN05216548_1129"/>
<evidence type="ECO:0000256" key="3">
    <source>
        <dbReference type="ARBA" id="ARBA00022688"/>
    </source>
</evidence>
<comment type="pathway">
    <text evidence="5">Cofactor biosynthesis; ubiquinone biosynthesis.</text>
</comment>
<dbReference type="EC" id="2.1.1.64" evidence="5"/>
<dbReference type="RefSeq" id="WP_092497923.1">
    <property type="nucleotide sequence ID" value="NZ_FOFG01000012.1"/>
</dbReference>
<comment type="similarity">
    <text evidence="5">Belongs to the methyltransferase superfamily. UbiG/COQ3 family.</text>
</comment>
<feature type="binding site" evidence="5">
    <location>
        <position position="95"/>
    </location>
    <ligand>
        <name>S-adenosyl-L-methionine</name>
        <dbReference type="ChEBI" id="CHEBI:59789"/>
    </ligand>
</feature>
<evidence type="ECO:0000256" key="1">
    <source>
        <dbReference type="ARBA" id="ARBA00022603"/>
    </source>
</evidence>
<dbReference type="OrthoDB" id="9801538at2"/>
<dbReference type="GO" id="GO:0032259">
    <property type="term" value="P:methylation"/>
    <property type="evidence" value="ECO:0007669"/>
    <property type="project" value="UniProtKB-KW"/>
</dbReference>
<comment type="catalytic activity">
    <reaction evidence="5">
        <text>a 3-(all-trans-polyprenyl)benzene-1,2-diol + S-adenosyl-L-methionine = a 2-methoxy-6-(all-trans-polyprenyl)phenol + S-adenosyl-L-homocysteine + H(+)</text>
        <dbReference type="Rhea" id="RHEA:31411"/>
        <dbReference type="Rhea" id="RHEA-COMP:9550"/>
        <dbReference type="Rhea" id="RHEA-COMP:9551"/>
        <dbReference type="ChEBI" id="CHEBI:15378"/>
        <dbReference type="ChEBI" id="CHEBI:57856"/>
        <dbReference type="ChEBI" id="CHEBI:59789"/>
        <dbReference type="ChEBI" id="CHEBI:62729"/>
        <dbReference type="ChEBI" id="CHEBI:62731"/>
        <dbReference type="EC" id="2.1.1.222"/>
    </reaction>
</comment>
<keyword evidence="6" id="KW-0830">Ubiquinone</keyword>
<keyword evidence="2 5" id="KW-0808">Transferase</keyword>
<keyword evidence="7" id="KW-1185">Reference proteome</keyword>
<keyword evidence="4 5" id="KW-0949">S-adenosyl-L-methionine</keyword>
<evidence type="ECO:0000256" key="5">
    <source>
        <dbReference type="HAMAP-Rule" id="MF_00472"/>
    </source>
</evidence>
<dbReference type="HAMAP" id="MF_00472">
    <property type="entry name" value="UbiG"/>
    <property type="match status" value="1"/>
</dbReference>
<evidence type="ECO:0000256" key="4">
    <source>
        <dbReference type="ARBA" id="ARBA00022691"/>
    </source>
</evidence>
<dbReference type="InterPro" id="IPR010233">
    <property type="entry name" value="UbiG_MeTrfase"/>
</dbReference>
<gene>
    <name evidence="5" type="primary">ubiG</name>
    <name evidence="6" type="ORF">SAMN05216548_1129</name>
</gene>
<proteinExistence type="inferred from homology"/>
<evidence type="ECO:0000256" key="2">
    <source>
        <dbReference type="ARBA" id="ARBA00022679"/>
    </source>
</evidence>
<dbReference type="GO" id="GO:0102208">
    <property type="term" value="F:2-polyprenyl-6-hydroxyphenol methylase activity"/>
    <property type="evidence" value="ECO:0007669"/>
    <property type="project" value="UniProtKB-EC"/>
</dbReference>
<protein>
    <recommendedName>
        <fullName evidence="5">Ubiquinone biosynthesis O-methyltransferase</fullName>
    </recommendedName>
    <alternativeName>
        <fullName evidence="5">2-polyprenyl-6-hydroxyphenol methylase</fullName>
        <ecNumber evidence="5">2.1.1.222</ecNumber>
    </alternativeName>
    <alternativeName>
        <fullName evidence="5">3-demethylubiquinone 3-O-methyltransferase</fullName>
        <ecNumber evidence="5">2.1.1.64</ecNumber>
    </alternativeName>
</protein>
<feature type="binding site" evidence="5">
    <location>
        <position position="74"/>
    </location>
    <ligand>
        <name>S-adenosyl-L-methionine</name>
        <dbReference type="ChEBI" id="CHEBI:59789"/>
    </ligand>
</feature>
<dbReference type="EC" id="2.1.1.222" evidence="5"/>
<dbReference type="PANTHER" id="PTHR43464:SF19">
    <property type="entry name" value="UBIQUINONE BIOSYNTHESIS O-METHYLTRANSFERASE, MITOCHONDRIAL"/>
    <property type="match status" value="1"/>
</dbReference>
<comment type="function">
    <text evidence="5">O-methyltransferase that catalyzes the 2 O-methylation steps in the ubiquinone biosynthetic pathway.</text>
</comment>
<dbReference type="InterPro" id="IPR029063">
    <property type="entry name" value="SAM-dependent_MTases_sf"/>
</dbReference>
<comment type="catalytic activity">
    <reaction evidence="5">
        <text>a 3-demethylubiquinol + S-adenosyl-L-methionine = a ubiquinol + S-adenosyl-L-homocysteine + H(+)</text>
        <dbReference type="Rhea" id="RHEA:44380"/>
        <dbReference type="Rhea" id="RHEA-COMP:9566"/>
        <dbReference type="Rhea" id="RHEA-COMP:10914"/>
        <dbReference type="ChEBI" id="CHEBI:15378"/>
        <dbReference type="ChEBI" id="CHEBI:17976"/>
        <dbReference type="ChEBI" id="CHEBI:57856"/>
        <dbReference type="ChEBI" id="CHEBI:59789"/>
        <dbReference type="ChEBI" id="CHEBI:84422"/>
        <dbReference type="EC" id="2.1.1.64"/>
    </reaction>
</comment>
<keyword evidence="1 5" id="KW-0489">Methyltransferase</keyword>
<dbReference type="NCBIfam" id="TIGR01983">
    <property type="entry name" value="UbiG"/>
    <property type="match status" value="1"/>
</dbReference>
<dbReference type="Gene3D" id="3.40.50.150">
    <property type="entry name" value="Vaccinia Virus protein VP39"/>
    <property type="match status" value="1"/>
</dbReference>
<dbReference type="SUPFAM" id="SSF53335">
    <property type="entry name" value="S-adenosyl-L-methionine-dependent methyltransferases"/>
    <property type="match status" value="1"/>
</dbReference>
<reference evidence="6 7" key="1">
    <citation type="submission" date="2016-10" db="EMBL/GenBank/DDBJ databases">
        <authorList>
            <person name="de Groot N.N."/>
        </authorList>
    </citation>
    <scope>NUCLEOTIDE SEQUENCE [LARGE SCALE GENOMIC DNA]</scope>
    <source>
        <strain evidence="6 7">A52C2</strain>
    </source>
</reference>
<dbReference type="UniPathway" id="UPA00232"/>
<dbReference type="PANTHER" id="PTHR43464">
    <property type="entry name" value="METHYLTRANSFERASE"/>
    <property type="match status" value="1"/>
</dbReference>
<dbReference type="Pfam" id="PF13489">
    <property type="entry name" value="Methyltransf_23"/>
    <property type="match status" value="1"/>
</dbReference>
<dbReference type="GO" id="GO:0010420">
    <property type="term" value="F:polyprenyldihydroxybenzoate methyltransferase activity"/>
    <property type="evidence" value="ECO:0007669"/>
    <property type="project" value="InterPro"/>
</dbReference>
<keyword evidence="3 5" id="KW-0831">Ubiquinone biosynthesis</keyword>
<dbReference type="Proteomes" id="UP000199647">
    <property type="component" value="Unassembled WGS sequence"/>
</dbReference>
<sequence length="256" mass="27777">MTDIGRAGGTVDAGELEKFARMSAEWWDPEGKFKPLHRLHPLRLAYIRDHVAAHFGRQPNQPRPFAGLRIVDIGCGGGLLTEPMVRLGAETVGVDPGEANIEMARLHAAQGGLAVDYRATTAEAVAEAGETFDVVLAMEVIEHVADVEAFLATLSRLLRPGGLIFLSTINRNLKAYALAIVAAERVLRWLPPGTHDYAKLIRPSELEAALNEMGLRVEGRSGVTYNVLGDRWQLSSDMGVNYMLFALKPEAEPGAG</sequence>
<dbReference type="EMBL" id="FOFG01000012">
    <property type="protein sequence ID" value="SER14505.1"/>
    <property type="molecule type" value="Genomic_DNA"/>
</dbReference>
<dbReference type="AlphaFoldDB" id="A0A1H9LTI5"/>
<feature type="binding site" evidence="5">
    <location>
        <position position="43"/>
    </location>
    <ligand>
        <name>S-adenosyl-L-methionine</name>
        <dbReference type="ChEBI" id="CHEBI:59789"/>
    </ligand>
</feature>
<dbReference type="CDD" id="cd02440">
    <property type="entry name" value="AdoMet_MTases"/>
    <property type="match status" value="1"/>
</dbReference>
<organism evidence="6 7">
    <name type="scientific">Faunimonas pinastri</name>
    <dbReference type="NCBI Taxonomy" id="1855383"/>
    <lineage>
        <taxon>Bacteria</taxon>
        <taxon>Pseudomonadati</taxon>
        <taxon>Pseudomonadota</taxon>
        <taxon>Alphaproteobacteria</taxon>
        <taxon>Hyphomicrobiales</taxon>
        <taxon>Afifellaceae</taxon>
        <taxon>Faunimonas</taxon>
    </lineage>
</organism>
<evidence type="ECO:0000313" key="6">
    <source>
        <dbReference type="EMBL" id="SER14505.1"/>
    </source>
</evidence>
<accession>A0A1H9LTI5</accession>
<dbReference type="GO" id="GO:0061542">
    <property type="term" value="F:3-demethylubiquinol 3-O-methyltransferase activity"/>
    <property type="evidence" value="ECO:0007669"/>
    <property type="project" value="UniProtKB-UniRule"/>
</dbReference>
<feature type="binding site" evidence="5">
    <location>
        <position position="138"/>
    </location>
    <ligand>
        <name>S-adenosyl-L-methionine</name>
        <dbReference type="ChEBI" id="CHEBI:59789"/>
    </ligand>
</feature>